<sequence length="364" mass="42052">MQIVVEHLGNLAIPGHFRELTWLSLEDGLNSIPMLSVLEALHNLPNLQFLRLFRRSWADIPEMTERIEDPKSILILPKLTVLISNISLLHLIHAPKLLYLDITPQYTYPVDFPNNQAYDRLCGFDLSKITHICCRGMEGIHGSSPPHITTWGLTGDRRHKTHSASQFLPRRYRDNNGLDWIFNDNLPASDLDYPNEFYLSFNASDLWKRLPTIIPVLNLYIKKATNLVEIVLSGIHSPFRKETEIESLSMALRNATTVRYLIVLSPVISLQSLCDLLSDRDLLPNLERLSYTYPFIRKEERFSSDIPKSLRGLKERLTCTKGFEIELKDFRSIQLHDLEEIEKLGVLRREEIPGGCFNFFISRE</sequence>
<keyword evidence="2" id="KW-1185">Reference proteome</keyword>
<evidence type="ECO:0000313" key="1">
    <source>
        <dbReference type="EMBL" id="GJJ16154.1"/>
    </source>
</evidence>
<dbReference type="Proteomes" id="UP001050691">
    <property type="component" value="Unassembled WGS sequence"/>
</dbReference>
<evidence type="ECO:0000313" key="2">
    <source>
        <dbReference type="Proteomes" id="UP001050691"/>
    </source>
</evidence>
<protein>
    <recommendedName>
        <fullName evidence="3">F-box domain-containing protein</fullName>
    </recommendedName>
</protein>
<accession>A0AAV5ANG8</accession>
<dbReference type="EMBL" id="BPWL01000013">
    <property type="protein sequence ID" value="GJJ16154.1"/>
    <property type="molecule type" value="Genomic_DNA"/>
</dbReference>
<gene>
    <name evidence="1" type="ORF">Clacol_010434</name>
</gene>
<reference evidence="1" key="1">
    <citation type="submission" date="2021-10" db="EMBL/GenBank/DDBJ databases">
        <title>De novo Genome Assembly of Clathrus columnatus (Basidiomycota, Fungi) Using Illumina and Nanopore Sequence Data.</title>
        <authorList>
            <person name="Ogiso-Tanaka E."/>
            <person name="Itagaki H."/>
            <person name="Hosoya T."/>
            <person name="Hosaka K."/>
        </authorList>
    </citation>
    <scope>NUCLEOTIDE SEQUENCE</scope>
    <source>
        <strain evidence="1">MO-923</strain>
    </source>
</reference>
<comment type="caution">
    <text evidence="1">The sequence shown here is derived from an EMBL/GenBank/DDBJ whole genome shotgun (WGS) entry which is preliminary data.</text>
</comment>
<evidence type="ECO:0008006" key="3">
    <source>
        <dbReference type="Google" id="ProtNLM"/>
    </source>
</evidence>
<organism evidence="1 2">
    <name type="scientific">Clathrus columnatus</name>
    <dbReference type="NCBI Taxonomy" id="1419009"/>
    <lineage>
        <taxon>Eukaryota</taxon>
        <taxon>Fungi</taxon>
        <taxon>Dikarya</taxon>
        <taxon>Basidiomycota</taxon>
        <taxon>Agaricomycotina</taxon>
        <taxon>Agaricomycetes</taxon>
        <taxon>Phallomycetidae</taxon>
        <taxon>Phallales</taxon>
        <taxon>Clathraceae</taxon>
        <taxon>Clathrus</taxon>
    </lineage>
</organism>
<name>A0AAV5ANG8_9AGAM</name>
<proteinExistence type="predicted"/>
<dbReference type="AlphaFoldDB" id="A0AAV5ANG8"/>